<dbReference type="OrthoDB" id="5297879at2"/>
<evidence type="ECO:0000259" key="1">
    <source>
        <dbReference type="SMART" id="SM00528"/>
    </source>
</evidence>
<feature type="domain" description="DNA-binding protein H-NS-like C-terminal" evidence="1">
    <location>
        <begin position="76"/>
        <end position="121"/>
    </location>
</feature>
<sequence>MDLSSLSVAELRRLQTKVETEIRRRSDTAKKDLLKRMQKLAAEHGMSLNEVIGQEAEKAPAAAPATKKAAAAKPAKKAKAASVIKFRHPENSAIGWTGHGRKPQWVIDWLAQGKALDDLRADAAAVTAA</sequence>
<accession>A0A4Y4CV59</accession>
<dbReference type="Proteomes" id="UP000318422">
    <property type="component" value="Unassembled WGS sequence"/>
</dbReference>
<comment type="caution">
    <text evidence="2">The sequence shown here is derived from an EMBL/GenBank/DDBJ whole genome shotgun (WGS) entry which is preliminary data.</text>
</comment>
<organism evidence="2 3">
    <name type="scientific">Zoogloea ramigera</name>
    <dbReference type="NCBI Taxonomy" id="350"/>
    <lineage>
        <taxon>Bacteria</taxon>
        <taxon>Pseudomonadati</taxon>
        <taxon>Pseudomonadota</taxon>
        <taxon>Betaproteobacteria</taxon>
        <taxon>Rhodocyclales</taxon>
        <taxon>Zoogloeaceae</taxon>
        <taxon>Zoogloea</taxon>
    </lineage>
</organism>
<dbReference type="RefSeq" id="WP_141349892.1">
    <property type="nucleotide sequence ID" value="NZ_BJNV01000011.1"/>
</dbReference>
<dbReference type="InterPro" id="IPR027444">
    <property type="entry name" value="H-NS_C_dom"/>
</dbReference>
<reference evidence="2 3" key="1">
    <citation type="submission" date="2019-06" db="EMBL/GenBank/DDBJ databases">
        <title>Whole genome shotgun sequence of Zoogloea ramigera NBRC 15342.</title>
        <authorList>
            <person name="Hosoyama A."/>
            <person name="Uohara A."/>
            <person name="Ohji S."/>
            <person name="Ichikawa N."/>
        </authorList>
    </citation>
    <scope>NUCLEOTIDE SEQUENCE [LARGE SCALE GENOMIC DNA]</scope>
    <source>
        <strain evidence="2 3">NBRC 15342</strain>
    </source>
</reference>
<evidence type="ECO:0000313" key="2">
    <source>
        <dbReference type="EMBL" id="GEC94907.1"/>
    </source>
</evidence>
<evidence type="ECO:0000313" key="3">
    <source>
        <dbReference type="Proteomes" id="UP000318422"/>
    </source>
</evidence>
<dbReference type="AlphaFoldDB" id="A0A4Y4CV59"/>
<gene>
    <name evidence="2" type="ORF">ZRA01_09800</name>
</gene>
<proteinExistence type="predicted"/>
<dbReference type="SUPFAM" id="SSF81273">
    <property type="entry name" value="H-NS histone-like proteins"/>
    <property type="match status" value="1"/>
</dbReference>
<dbReference type="SMART" id="SM00528">
    <property type="entry name" value="HNS"/>
    <property type="match status" value="1"/>
</dbReference>
<dbReference type="Pfam" id="PF00816">
    <property type="entry name" value="Histone_HNS"/>
    <property type="match status" value="1"/>
</dbReference>
<dbReference type="InterPro" id="IPR037150">
    <property type="entry name" value="H-NS_C_dom_sf"/>
</dbReference>
<dbReference type="GO" id="GO:0003677">
    <property type="term" value="F:DNA binding"/>
    <property type="evidence" value="ECO:0007669"/>
    <property type="project" value="InterPro"/>
</dbReference>
<keyword evidence="3" id="KW-1185">Reference proteome</keyword>
<dbReference type="EMBL" id="BJNV01000011">
    <property type="protein sequence ID" value="GEC94907.1"/>
    <property type="molecule type" value="Genomic_DNA"/>
</dbReference>
<dbReference type="Gene3D" id="4.10.430.10">
    <property type="entry name" value="Histone-like protein H-NS, C-terminal domain"/>
    <property type="match status" value="1"/>
</dbReference>
<name>A0A4Y4CV59_ZOORA</name>
<protein>
    <recommendedName>
        <fullName evidence="1">DNA-binding protein H-NS-like C-terminal domain-containing protein</fullName>
    </recommendedName>
</protein>